<accession>A0A6B3QXQ9</accession>
<gene>
    <name evidence="2" type="ORF">GUR47_38485</name>
</gene>
<name>A0A6B3QXQ9_STRTE</name>
<evidence type="ECO:0000313" key="2">
    <source>
        <dbReference type="EMBL" id="NEV92522.1"/>
    </source>
</evidence>
<keyword evidence="1" id="KW-0812">Transmembrane</keyword>
<feature type="transmembrane region" description="Helical" evidence="1">
    <location>
        <begin position="6"/>
        <end position="25"/>
    </location>
</feature>
<keyword evidence="1" id="KW-0472">Membrane</keyword>
<protein>
    <submittedName>
        <fullName evidence="2">Uncharacterized protein</fullName>
    </submittedName>
</protein>
<organism evidence="2">
    <name type="scientific">Streptomyces tendae</name>
    <dbReference type="NCBI Taxonomy" id="1932"/>
    <lineage>
        <taxon>Bacteria</taxon>
        <taxon>Bacillati</taxon>
        <taxon>Actinomycetota</taxon>
        <taxon>Actinomycetes</taxon>
        <taxon>Kitasatosporales</taxon>
        <taxon>Streptomycetaceae</taxon>
        <taxon>Streptomyces</taxon>
    </lineage>
</organism>
<evidence type="ECO:0000256" key="1">
    <source>
        <dbReference type="SAM" id="Phobius"/>
    </source>
</evidence>
<dbReference type="EMBL" id="JAAIFS010000015">
    <property type="protein sequence ID" value="NEV92522.1"/>
    <property type="molecule type" value="Genomic_DNA"/>
</dbReference>
<keyword evidence="1" id="KW-1133">Transmembrane helix</keyword>
<dbReference type="AlphaFoldDB" id="A0A6B3QXQ9"/>
<sequence length="183" mass="20569">MSDWPILVTAGLGVAGTLAASYLGIHGIRRQTTDQAEIEHGQWLRNQRQEAYVQFLEAWDQAVGKLETLVEDWDIIEREMDAHGQSDEFEEAIHRRTAAAQETAARPLERVSLLGSEQVDAAVTRMDLVFDDAQAWLNEQAAPSSGAWDAERWTNCLSRLHRARFDFTTAARVVIRSAPRPGR</sequence>
<reference evidence="2" key="1">
    <citation type="journal article" date="2020" name="Microorganisms">
        <title>Isolation, Genomic and Metabolomic Characterization of Streptomyces tendae VITAKN with Quorum Sensing Inhibitory Activity from Southern India.</title>
        <authorList>
            <person name="Ishaque N.M."/>
            <person name="Burgsdorf I."/>
            <person name="Limlingan Malit J.J."/>
            <person name="Saha S."/>
            <person name="Teta R."/>
            <person name="Ewe D."/>
            <person name="Kannabiran K."/>
            <person name="Hrouzek P."/>
            <person name="Steindler L."/>
            <person name="Costantino V."/>
            <person name="Saurav K."/>
        </authorList>
    </citation>
    <scope>NUCLEOTIDE SEQUENCE</scope>
    <source>
        <strain evidence="2">VITAKN</strain>
    </source>
</reference>
<dbReference type="RefSeq" id="WP_164461265.1">
    <property type="nucleotide sequence ID" value="NZ_JAAIFS010000015.1"/>
</dbReference>
<proteinExistence type="predicted"/>
<comment type="caution">
    <text evidence="2">The sequence shown here is derived from an EMBL/GenBank/DDBJ whole genome shotgun (WGS) entry which is preliminary data.</text>
</comment>